<evidence type="ECO:0000256" key="14">
    <source>
        <dbReference type="PIRSR" id="PIRSR000294-2"/>
    </source>
</evidence>
<comment type="function">
    <text evidence="11">Involved in methylamine metabolism. Essential for the maturation of the beta subunit of MADH, presumably via a step in the biosynthesis of tryptophan tryptophylquinone (TTQ), the cofactor of MADH.</text>
</comment>
<evidence type="ECO:0000259" key="16">
    <source>
        <dbReference type="PROSITE" id="PS51007"/>
    </source>
</evidence>
<evidence type="ECO:0000256" key="1">
    <source>
        <dbReference type="ARBA" id="ARBA00004418"/>
    </source>
</evidence>
<evidence type="ECO:0000313" key="18">
    <source>
        <dbReference type="Proteomes" id="UP000316714"/>
    </source>
</evidence>
<feature type="binding site" description="covalent" evidence="13">
    <location>
        <position position="97"/>
    </location>
    <ligand>
        <name>heme c</name>
        <dbReference type="ChEBI" id="CHEBI:61717"/>
        <label>1</label>
    </ligand>
</feature>
<accession>A0A5C5VD77</accession>
<feature type="binding site" description="covalent" evidence="13">
    <location>
        <position position="94"/>
    </location>
    <ligand>
        <name>heme c</name>
        <dbReference type="ChEBI" id="CHEBI:61717"/>
        <label>1</label>
    </ligand>
</feature>
<keyword evidence="6 15" id="KW-0732">Signal</keyword>
<dbReference type="Gene3D" id="1.10.760.10">
    <property type="entry name" value="Cytochrome c-like domain"/>
    <property type="match status" value="2"/>
</dbReference>
<name>A0A5C5VD77_9BACT</name>
<evidence type="ECO:0000256" key="11">
    <source>
        <dbReference type="ARBA" id="ARBA00058991"/>
    </source>
</evidence>
<evidence type="ECO:0000256" key="4">
    <source>
        <dbReference type="ARBA" id="ARBA00022617"/>
    </source>
</evidence>
<keyword evidence="8" id="KW-0249">Electron transport</keyword>
<dbReference type="FunFam" id="1.10.760.10:FF:000019">
    <property type="entry name" value="Di-heme cytochrome C peroxidase"/>
    <property type="match status" value="1"/>
</dbReference>
<dbReference type="GO" id="GO:0042597">
    <property type="term" value="C:periplasmic space"/>
    <property type="evidence" value="ECO:0007669"/>
    <property type="project" value="UniProtKB-SubCell"/>
</dbReference>
<evidence type="ECO:0000256" key="6">
    <source>
        <dbReference type="ARBA" id="ARBA00022729"/>
    </source>
</evidence>
<dbReference type="PANTHER" id="PTHR30600">
    <property type="entry name" value="CYTOCHROME C PEROXIDASE-RELATED"/>
    <property type="match status" value="1"/>
</dbReference>
<dbReference type="InterPro" id="IPR004852">
    <property type="entry name" value="Di-haem_cyt_c_peroxidsae"/>
</dbReference>
<keyword evidence="4 13" id="KW-0349">Heme</keyword>
<dbReference type="AlphaFoldDB" id="A0A5C5VD77"/>
<reference evidence="17 18" key="1">
    <citation type="submission" date="2019-02" db="EMBL/GenBank/DDBJ databases">
        <title>Deep-cultivation of Planctomycetes and their phenomic and genomic characterization uncovers novel biology.</title>
        <authorList>
            <person name="Wiegand S."/>
            <person name="Jogler M."/>
            <person name="Boedeker C."/>
            <person name="Pinto D."/>
            <person name="Vollmers J."/>
            <person name="Rivas-Marin E."/>
            <person name="Kohn T."/>
            <person name="Peeters S.H."/>
            <person name="Heuer A."/>
            <person name="Rast P."/>
            <person name="Oberbeckmann S."/>
            <person name="Bunk B."/>
            <person name="Jeske O."/>
            <person name="Meyerdierks A."/>
            <person name="Storesund J.E."/>
            <person name="Kallscheuer N."/>
            <person name="Luecker S."/>
            <person name="Lage O.M."/>
            <person name="Pohl T."/>
            <person name="Merkel B.J."/>
            <person name="Hornburger P."/>
            <person name="Mueller R.-W."/>
            <person name="Bruemmer F."/>
            <person name="Labrenz M."/>
            <person name="Spormann A.M."/>
            <person name="Op Den Camp H."/>
            <person name="Overmann J."/>
            <person name="Amann R."/>
            <person name="Jetten M.S.M."/>
            <person name="Mascher T."/>
            <person name="Medema M.H."/>
            <person name="Devos D.P."/>
            <person name="Kaster A.-K."/>
            <person name="Ovreas L."/>
            <person name="Rohde M."/>
            <person name="Galperin M.Y."/>
            <person name="Jogler C."/>
        </authorList>
    </citation>
    <scope>NUCLEOTIDE SEQUENCE [LARGE SCALE GENOMIC DNA]</scope>
    <source>
        <strain evidence="17 18">KOR34</strain>
    </source>
</reference>
<dbReference type="RefSeq" id="WP_146563553.1">
    <property type="nucleotide sequence ID" value="NZ_SIHJ01000001.1"/>
</dbReference>
<feature type="binding site" description="covalent" evidence="13">
    <location>
        <position position="242"/>
    </location>
    <ligand>
        <name>heme c</name>
        <dbReference type="ChEBI" id="CHEBI:61717"/>
        <label>2</label>
    </ligand>
</feature>
<evidence type="ECO:0000256" key="10">
    <source>
        <dbReference type="ARBA" id="ARBA00023004"/>
    </source>
</evidence>
<organism evidence="17 18">
    <name type="scientific">Posidoniimonas corsicana</name>
    <dbReference type="NCBI Taxonomy" id="1938618"/>
    <lineage>
        <taxon>Bacteria</taxon>
        <taxon>Pseudomonadati</taxon>
        <taxon>Planctomycetota</taxon>
        <taxon>Planctomycetia</taxon>
        <taxon>Pirellulales</taxon>
        <taxon>Lacipirellulaceae</taxon>
        <taxon>Posidoniimonas</taxon>
    </lineage>
</organism>
<evidence type="ECO:0000256" key="5">
    <source>
        <dbReference type="ARBA" id="ARBA00022723"/>
    </source>
</evidence>
<comment type="cofactor">
    <cofactor evidence="13">
        <name>heme</name>
        <dbReference type="ChEBI" id="CHEBI:30413"/>
    </cofactor>
    <text evidence="13">Binds 2 heme groups.</text>
</comment>
<comment type="pathway">
    <text evidence="2">One-carbon metabolism; methylamine degradation.</text>
</comment>
<dbReference type="InterPro" id="IPR026259">
    <property type="entry name" value="MauG/Cytc_peroxidase"/>
</dbReference>
<dbReference type="OrthoDB" id="9772811at2"/>
<feature type="signal peptide" evidence="15">
    <location>
        <begin position="1"/>
        <end position="24"/>
    </location>
</feature>
<dbReference type="GO" id="GO:0004130">
    <property type="term" value="F:cytochrome-c peroxidase activity"/>
    <property type="evidence" value="ECO:0007669"/>
    <property type="project" value="TreeGrafter"/>
</dbReference>
<keyword evidence="18" id="KW-1185">Reference proteome</keyword>
<feature type="binding site" description="axial binding residue" evidence="14">
    <location>
        <position position="98"/>
    </location>
    <ligand>
        <name>heme c</name>
        <dbReference type="ChEBI" id="CHEBI:61717"/>
        <label>1</label>
    </ligand>
    <ligandPart>
        <name>Fe</name>
        <dbReference type="ChEBI" id="CHEBI:18248"/>
    </ligandPart>
</feature>
<keyword evidence="9 17" id="KW-0560">Oxidoreductase</keyword>
<dbReference type="SUPFAM" id="SSF46626">
    <property type="entry name" value="Cytochrome c"/>
    <property type="match status" value="2"/>
</dbReference>
<dbReference type="InterPro" id="IPR051395">
    <property type="entry name" value="Cytochrome_c_Peroxidase/MauG"/>
</dbReference>
<feature type="binding site" description="axial binding residue" evidence="14">
    <location>
        <position position="243"/>
    </location>
    <ligand>
        <name>heme c</name>
        <dbReference type="ChEBI" id="CHEBI:61717"/>
        <label>2</label>
    </ligand>
    <ligandPart>
        <name>Fe</name>
        <dbReference type="ChEBI" id="CHEBI:18248"/>
    </ligandPart>
</feature>
<evidence type="ECO:0000256" key="8">
    <source>
        <dbReference type="ARBA" id="ARBA00022982"/>
    </source>
</evidence>
<evidence type="ECO:0000256" key="15">
    <source>
        <dbReference type="SAM" id="SignalP"/>
    </source>
</evidence>
<evidence type="ECO:0000256" key="9">
    <source>
        <dbReference type="ARBA" id="ARBA00023002"/>
    </source>
</evidence>
<dbReference type="Pfam" id="PF03150">
    <property type="entry name" value="CCP_MauG"/>
    <property type="match status" value="1"/>
</dbReference>
<dbReference type="PANTHER" id="PTHR30600:SF10">
    <property type="entry name" value="BLL6722 PROTEIN"/>
    <property type="match status" value="1"/>
</dbReference>
<keyword evidence="10 14" id="KW-0408">Iron</keyword>
<evidence type="ECO:0000256" key="13">
    <source>
        <dbReference type="PIRSR" id="PIRSR000294-1"/>
    </source>
</evidence>
<feature type="binding site" description="covalent" evidence="13">
    <location>
        <position position="239"/>
    </location>
    <ligand>
        <name>heme c</name>
        <dbReference type="ChEBI" id="CHEBI:61717"/>
        <label>2</label>
    </ligand>
</feature>
<dbReference type="EMBL" id="SIHJ01000001">
    <property type="protein sequence ID" value="TWT36556.1"/>
    <property type="molecule type" value="Genomic_DNA"/>
</dbReference>
<dbReference type="PROSITE" id="PS51007">
    <property type="entry name" value="CYTC"/>
    <property type="match status" value="1"/>
</dbReference>
<comment type="subcellular location">
    <subcellularLocation>
        <location evidence="1">Periplasm</location>
    </subcellularLocation>
</comment>
<dbReference type="PIRSF" id="PIRSF000294">
    <property type="entry name" value="Cytochrome-c_peroxidase"/>
    <property type="match status" value="1"/>
</dbReference>
<evidence type="ECO:0000256" key="7">
    <source>
        <dbReference type="ARBA" id="ARBA00022764"/>
    </source>
</evidence>
<keyword evidence="5 14" id="KW-0479">Metal-binding</keyword>
<comment type="caution">
    <text evidence="17">The sequence shown here is derived from an EMBL/GenBank/DDBJ whole genome shotgun (WGS) entry which is preliminary data.</text>
</comment>
<keyword evidence="7" id="KW-0574">Periplasm</keyword>
<dbReference type="GO" id="GO:0020037">
    <property type="term" value="F:heme binding"/>
    <property type="evidence" value="ECO:0007669"/>
    <property type="project" value="InterPro"/>
</dbReference>
<feature type="chain" id="PRO_5022832943" description="Methylamine utilization protein MauG" evidence="15">
    <location>
        <begin position="25"/>
        <end position="373"/>
    </location>
</feature>
<evidence type="ECO:0000256" key="2">
    <source>
        <dbReference type="ARBA" id="ARBA00004856"/>
    </source>
</evidence>
<dbReference type="GO" id="GO:0009055">
    <property type="term" value="F:electron transfer activity"/>
    <property type="evidence" value="ECO:0007669"/>
    <property type="project" value="InterPro"/>
</dbReference>
<dbReference type="GO" id="GO:0046872">
    <property type="term" value="F:metal ion binding"/>
    <property type="evidence" value="ECO:0007669"/>
    <property type="project" value="UniProtKB-KW"/>
</dbReference>
<feature type="domain" description="Cytochrome c" evidence="16">
    <location>
        <begin position="224"/>
        <end position="348"/>
    </location>
</feature>
<evidence type="ECO:0000256" key="12">
    <source>
        <dbReference type="ARBA" id="ARBA00073576"/>
    </source>
</evidence>
<dbReference type="Proteomes" id="UP000316714">
    <property type="component" value="Unassembled WGS sequence"/>
</dbReference>
<keyword evidence="17" id="KW-0575">Peroxidase</keyword>
<dbReference type="FunFam" id="1.10.760.10:FF:000031">
    <property type="entry name" value="Di-heme cytochrome C peroxidase"/>
    <property type="match status" value="1"/>
</dbReference>
<dbReference type="InterPro" id="IPR036909">
    <property type="entry name" value="Cyt_c-like_dom_sf"/>
</dbReference>
<evidence type="ECO:0000256" key="3">
    <source>
        <dbReference type="ARBA" id="ARBA00022448"/>
    </source>
</evidence>
<keyword evidence="3" id="KW-0813">Transport</keyword>
<proteinExistence type="predicted"/>
<comment type="PTM">
    <text evidence="13">Binds 2 heme groups per subunit.</text>
</comment>
<protein>
    <recommendedName>
        <fullName evidence="12">Methylamine utilization protein MauG</fullName>
    </recommendedName>
</protein>
<dbReference type="InterPro" id="IPR009056">
    <property type="entry name" value="Cyt_c-like_dom"/>
</dbReference>
<evidence type="ECO:0000313" key="17">
    <source>
        <dbReference type="EMBL" id="TWT36556.1"/>
    </source>
</evidence>
<gene>
    <name evidence="17" type="primary">ccpA_1</name>
    <name evidence="17" type="ORF">KOR34_14620</name>
</gene>
<sequence precursor="true">MTYNSRIASLTICVAALTAATLPANEPPLAAEHEDLGISIQDLDGMASSWLPGELGLLPETPVAADNPLTPEKIDLGRHLYFDNRLSMDNSMSCATCHHPDHGWADPRPRSLGFGGLELGRHSPTVINTAFNGPQFWDGRAHGLEEQATGPIMSGAEMNMPSPEEVTRRVKLAPEYKGKFEEVFGEAATLENIGRAIAAFERTVVSRDSKFDEYVGGDASALTDQEKRGLIVYVTKASCTACHSGKNFTDNKFHNLGVAQEGPLAEDLGRFEVTKDEKDRGAFKTPTLRNIAQTAPYMHDGSLATLEEVVEFYNKGGGDKPGKSDLVKPLNLTESQKSDLVAFLKALTGSTPKVEIPEYQPLPEEEDKLASGG</sequence>